<evidence type="ECO:0000259" key="1">
    <source>
        <dbReference type="Pfam" id="PF20151"/>
    </source>
</evidence>
<dbReference type="OrthoDB" id="2749098at2759"/>
<dbReference type="AlphaFoldDB" id="A0A2G8RT03"/>
<dbReference type="InterPro" id="IPR045340">
    <property type="entry name" value="DUF6533"/>
</dbReference>
<sequence>MSSSNGSTVTAAEVSAFVVSNHCANAAATLIIFESILTIGQEAKYFWSRKATGVAVLFYLNKYLTLIFFVDTMSGYIVPPSNKLTAALYTDVQQWYKQTMFSRCWCMFLGQDAVVVAIHTLSFLGAGCCEPGMRPTTSLRINTY</sequence>
<accession>A0A2G8RT03</accession>
<name>A0A2G8RT03_9APHY</name>
<feature type="domain" description="DUF6533" evidence="1">
    <location>
        <begin position="23"/>
        <end position="67"/>
    </location>
</feature>
<dbReference type="Proteomes" id="UP000230002">
    <property type="component" value="Unassembled WGS sequence"/>
</dbReference>
<evidence type="ECO:0000313" key="3">
    <source>
        <dbReference type="Proteomes" id="UP000230002"/>
    </source>
</evidence>
<proteinExistence type="predicted"/>
<evidence type="ECO:0000313" key="2">
    <source>
        <dbReference type="EMBL" id="PIL24614.1"/>
    </source>
</evidence>
<comment type="caution">
    <text evidence="2">The sequence shown here is derived from an EMBL/GenBank/DDBJ whole genome shotgun (WGS) entry which is preliminary data.</text>
</comment>
<protein>
    <recommendedName>
        <fullName evidence="1">DUF6533 domain-containing protein</fullName>
    </recommendedName>
</protein>
<dbReference type="Pfam" id="PF20151">
    <property type="entry name" value="DUF6533"/>
    <property type="match status" value="1"/>
</dbReference>
<gene>
    <name evidence="2" type="ORF">GSI_12498</name>
</gene>
<keyword evidence="3" id="KW-1185">Reference proteome</keyword>
<reference evidence="2 3" key="1">
    <citation type="journal article" date="2015" name="Sci. Rep.">
        <title>Chromosome-level genome map provides insights into diverse defense mechanisms in the medicinal fungus Ganoderma sinense.</title>
        <authorList>
            <person name="Zhu Y."/>
            <person name="Xu J."/>
            <person name="Sun C."/>
            <person name="Zhou S."/>
            <person name="Xu H."/>
            <person name="Nelson D.R."/>
            <person name="Qian J."/>
            <person name="Song J."/>
            <person name="Luo H."/>
            <person name="Xiang L."/>
            <person name="Li Y."/>
            <person name="Xu Z."/>
            <person name="Ji A."/>
            <person name="Wang L."/>
            <person name="Lu S."/>
            <person name="Hayward A."/>
            <person name="Sun W."/>
            <person name="Li X."/>
            <person name="Schwartz D.C."/>
            <person name="Wang Y."/>
            <person name="Chen S."/>
        </authorList>
    </citation>
    <scope>NUCLEOTIDE SEQUENCE [LARGE SCALE GENOMIC DNA]</scope>
    <source>
        <strain evidence="2 3">ZZ0214-1</strain>
    </source>
</reference>
<organism evidence="2 3">
    <name type="scientific">Ganoderma sinense ZZ0214-1</name>
    <dbReference type="NCBI Taxonomy" id="1077348"/>
    <lineage>
        <taxon>Eukaryota</taxon>
        <taxon>Fungi</taxon>
        <taxon>Dikarya</taxon>
        <taxon>Basidiomycota</taxon>
        <taxon>Agaricomycotina</taxon>
        <taxon>Agaricomycetes</taxon>
        <taxon>Polyporales</taxon>
        <taxon>Polyporaceae</taxon>
        <taxon>Ganoderma</taxon>
    </lineage>
</organism>
<dbReference type="EMBL" id="AYKW01000056">
    <property type="protein sequence ID" value="PIL24614.1"/>
    <property type="molecule type" value="Genomic_DNA"/>
</dbReference>